<reference evidence="2" key="2">
    <citation type="submission" date="2014-05" db="EMBL/GenBank/DDBJ databases">
        <title>The genome and life-stage specific transcriptomes of Globodera pallida elucidate key aspects of plant parasitism by a cyst nematode.</title>
        <authorList>
            <person name="Cotton J.A."/>
            <person name="Lilley C.J."/>
            <person name="Jones L.M."/>
            <person name="Kikuchi T."/>
            <person name="Reid A.J."/>
            <person name="Thorpe P."/>
            <person name="Tsai I.J."/>
            <person name="Beasley H."/>
            <person name="Blok V."/>
            <person name="Cock P.J.A."/>
            <person name="Van den Akker S.E."/>
            <person name="Holroyd N."/>
            <person name="Hunt M."/>
            <person name="Mantelin S."/>
            <person name="Naghra H."/>
            <person name="Pain A."/>
            <person name="Palomares-Rius J.E."/>
            <person name="Zarowiecki M."/>
            <person name="Berriman M."/>
            <person name="Jones J.T."/>
            <person name="Urwin P.E."/>
        </authorList>
    </citation>
    <scope>NUCLEOTIDE SEQUENCE [LARGE SCALE GENOMIC DNA]</scope>
    <source>
        <strain evidence="2">Lindley</strain>
    </source>
</reference>
<feature type="region of interest" description="Disordered" evidence="1">
    <location>
        <begin position="125"/>
        <end position="182"/>
    </location>
</feature>
<evidence type="ECO:0000256" key="1">
    <source>
        <dbReference type="SAM" id="MobiDB-lite"/>
    </source>
</evidence>
<dbReference type="WBParaSite" id="GPLIN_000396300">
    <property type="protein sequence ID" value="GPLIN_000396300"/>
    <property type="gene ID" value="GPLIN_000396300"/>
</dbReference>
<keyword evidence="2" id="KW-1185">Reference proteome</keyword>
<evidence type="ECO:0000313" key="3">
    <source>
        <dbReference type="WBParaSite" id="GPLIN_000396300"/>
    </source>
</evidence>
<protein>
    <submittedName>
        <fullName evidence="3">Ribosome biogenesis protein Alb1</fullName>
    </submittedName>
</protein>
<dbReference type="Proteomes" id="UP000050741">
    <property type="component" value="Unassembled WGS sequence"/>
</dbReference>
<name>A0A183BTM7_GLOPA</name>
<feature type="compositionally biased region" description="Basic and acidic residues" evidence="1">
    <location>
        <begin position="136"/>
        <end position="149"/>
    </location>
</feature>
<feature type="compositionally biased region" description="Basic and acidic residues" evidence="1">
    <location>
        <begin position="50"/>
        <end position="64"/>
    </location>
</feature>
<reference evidence="3" key="3">
    <citation type="submission" date="2016-06" db="UniProtKB">
        <authorList>
            <consortium name="WormBaseParasite"/>
        </authorList>
    </citation>
    <scope>IDENTIFICATION</scope>
</reference>
<proteinExistence type="predicted"/>
<accession>A0A183BTM7</accession>
<reference evidence="2" key="1">
    <citation type="submission" date="2013-12" db="EMBL/GenBank/DDBJ databases">
        <authorList>
            <person name="Aslett M."/>
        </authorList>
    </citation>
    <scope>NUCLEOTIDE SEQUENCE [LARGE SCALE GENOMIC DNA]</scope>
    <source>
        <strain evidence="2">Lindley</strain>
    </source>
</reference>
<sequence>MSTSNARVSTADPELRAQLQAKAKAAAKKLYSAAAVKSERRRLSAIKPDSAARRGWKESVKKTNADLSGKSLPKPPTPSPEKLARSKLVSWGRFELKRGNPAAAPAPKSMKQSVAGMVASNKHRRGVFSVSLPSRNPEKGVEQREKTMEELLWDELEADSEPVYGEGEQREEGEMWEGDESE</sequence>
<feature type="compositionally biased region" description="Acidic residues" evidence="1">
    <location>
        <begin position="151"/>
        <end position="160"/>
    </location>
</feature>
<feature type="region of interest" description="Disordered" evidence="1">
    <location>
        <begin position="37"/>
        <end position="83"/>
    </location>
</feature>
<dbReference type="AlphaFoldDB" id="A0A183BTM7"/>
<evidence type="ECO:0000313" key="2">
    <source>
        <dbReference type="Proteomes" id="UP000050741"/>
    </source>
</evidence>
<organism evidence="2 3">
    <name type="scientific">Globodera pallida</name>
    <name type="common">Potato cyst nematode worm</name>
    <name type="synonym">Heterodera pallida</name>
    <dbReference type="NCBI Taxonomy" id="36090"/>
    <lineage>
        <taxon>Eukaryota</taxon>
        <taxon>Metazoa</taxon>
        <taxon>Ecdysozoa</taxon>
        <taxon>Nematoda</taxon>
        <taxon>Chromadorea</taxon>
        <taxon>Rhabditida</taxon>
        <taxon>Tylenchina</taxon>
        <taxon>Tylenchomorpha</taxon>
        <taxon>Tylenchoidea</taxon>
        <taxon>Heteroderidae</taxon>
        <taxon>Heteroderinae</taxon>
        <taxon>Globodera</taxon>
    </lineage>
</organism>